<feature type="domain" description="Vps72/YL1 C-terminal" evidence="3">
    <location>
        <begin position="338"/>
        <end position="367"/>
    </location>
</feature>
<dbReference type="PANTHER" id="PTHR13275">
    <property type="entry name" value="YL-1 PROTEIN TRANSCRIPTION FACTOR-LIKE 1"/>
    <property type="match status" value="1"/>
</dbReference>
<organism evidence="4 5">
    <name type="scientific">Hypocrea jecorina (strain ATCC 56765 / BCRC 32924 / NRRL 11460 / Rut C-30)</name>
    <name type="common">Trichoderma reesei</name>
    <dbReference type="NCBI Taxonomy" id="1344414"/>
    <lineage>
        <taxon>Eukaryota</taxon>
        <taxon>Fungi</taxon>
        <taxon>Dikarya</taxon>
        <taxon>Ascomycota</taxon>
        <taxon>Pezizomycotina</taxon>
        <taxon>Sordariomycetes</taxon>
        <taxon>Hypocreomycetidae</taxon>
        <taxon>Hypocreales</taxon>
        <taxon>Hypocreaceae</taxon>
        <taxon>Trichoderma</taxon>
    </lineage>
</organism>
<reference evidence="5" key="1">
    <citation type="journal article" date="2013" name="Ind. Biotechnol.">
        <title>Comparative genomics analysis of Trichoderma reesei strains.</title>
        <authorList>
            <person name="Koike H."/>
            <person name="Aerts A."/>
            <person name="LaButti K."/>
            <person name="Grigoriev I.V."/>
            <person name="Baker S.E."/>
        </authorList>
    </citation>
    <scope>NUCLEOTIDE SEQUENCE [LARGE SCALE GENOMIC DNA]</scope>
    <source>
        <strain evidence="5">ATCC 56765 / BCRC 32924 / NRRL 11460 / Rut C-30</strain>
    </source>
</reference>
<evidence type="ECO:0000313" key="4">
    <source>
        <dbReference type="EMBL" id="ETR97279.1"/>
    </source>
</evidence>
<feature type="compositionally biased region" description="Acidic residues" evidence="2">
    <location>
        <begin position="111"/>
        <end position="127"/>
    </location>
</feature>
<feature type="compositionally biased region" description="Basic residues" evidence="2">
    <location>
        <begin position="317"/>
        <end position="330"/>
    </location>
</feature>
<dbReference type="PANTHER" id="PTHR13275:SF4">
    <property type="entry name" value="VACUOLAR PROTEIN SORTING-ASSOCIATED PROTEIN 72 HOMOLOG"/>
    <property type="match status" value="1"/>
</dbReference>
<dbReference type="InterPro" id="IPR013272">
    <property type="entry name" value="Vps72/YL1_C"/>
</dbReference>
<sequence>MSAVDSESRLSDKDESQLSAPPPLSDLDSSDSDSDSEPASSSKQEQEPEPEPVEWLATSRSRRTTAGNRMKSMLANEEPDSDLELLFAESDNDQGFSDAGDDASDVQMDSSSDDEDDNNAAADELEGERELERQARERRAAQRKRKAQDGIPAKFRKKVRITTATASDTSTPAPAPAPRPKKKSERASWLPSPADLPTRASSRKTTRMSKEQLHQQMIEREERRLRQLELMQKKAARMEALKKPPMTQEDRLREAAIVEKRNSKSLNRWEVAEKQREEERRAKLAALSQRTLQGPVLTFWTGLGEARRVVIEEEKPKRRRQPASRARKTSNSRPPSTPNCIITNLPARYRDPKTGLPYHNVAAYRELQRLQRGELSWSRILNAW</sequence>
<dbReference type="EMBL" id="KI911174">
    <property type="protein sequence ID" value="ETR97279.1"/>
    <property type="molecule type" value="Genomic_DNA"/>
</dbReference>
<dbReference type="AlphaFoldDB" id="A0A024RVU0"/>
<feature type="compositionally biased region" description="Basic and acidic residues" evidence="2">
    <location>
        <begin position="1"/>
        <end position="16"/>
    </location>
</feature>
<dbReference type="OrthoDB" id="3942062at2759"/>
<dbReference type="Pfam" id="PF05764">
    <property type="entry name" value="YL1"/>
    <property type="match status" value="1"/>
</dbReference>
<protein>
    <recommendedName>
        <fullName evidence="3">Vps72/YL1 C-terminal domain-containing protein</fullName>
    </recommendedName>
</protein>
<gene>
    <name evidence="4" type="ORF">M419DRAFT_91970</name>
</gene>
<evidence type="ECO:0000256" key="2">
    <source>
        <dbReference type="SAM" id="MobiDB-lite"/>
    </source>
</evidence>
<accession>A0A024RVU0</accession>
<feature type="non-terminal residue" evidence="4">
    <location>
        <position position="384"/>
    </location>
</feature>
<evidence type="ECO:0000256" key="1">
    <source>
        <dbReference type="ARBA" id="ARBA00006832"/>
    </source>
</evidence>
<feature type="compositionally biased region" description="Polar residues" evidence="2">
    <location>
        <begin position="331"/>
        <end position="342"/>
    </location>
</feature>
<feature type="compositionally biased region" description="Low complexity" evidence="2">
    <location>
        <begin position="162"/>
        <end position="172"/>
    </location>
</feature>
<feature type="region of interest" description="Disordered" evidence="2">
    <location>
        <begin position="1"/>
        <end position="216"/>
    </location>
</feature>
<feature type="compositionally biased region" description="Basic and acidic residues" evidence="2">
    <location>
        <begin position="128"/>
        <end position="140"/>
    </location>
</feature>
<evidence type="ECO:0000259" key="3">
    <source>
        <dbReference type="SMART" id="SM00993"/>
    </source>
</evidence>
<dbReference type="KEGG" id="trr:M419DRAFT_91970"/>
<dbReference type="SMART" id="SM00993">
    <property type="entry name" value="YL1_C"/>
    <property type="match status" value="1"/>
</dbReference>
<dbReference type="Proteomes" id="UP000024376">
    <property type="component" value="Unassembled WGS sequence"/>
</dbReference>
<dbReference type="InterPro" id="IPR046757">
    <property type="entry name" value="YL1_N"/>
</dbReference>
<feature type="region of interest" description="Disordered" evidence="2">
    <location>
        <begin position="311"/>
        <end position="343"/>
    </location>
</feature>
<comment type="similarity">
    <text evidence="1">Belongs to the VPS72/YL1 family.</text>
</comment>
<dbReference type="Pfam" id="PF08265">
    <property type="entry name" value="YL1_C"/>
    <property type="match status" value="1"/>
</dbReference>
<evidence type="ECO:0000313" key="5">
    <source>
        <dbReference type="Proteomes" id="UP000024376"/>
    </source>
</evidence>
<dbReference type="HOGENOM" id="CLU_054791_0_0_1"/>
<proteinExistence type="inferred from homology"/>
<dbReference type="GO" id="GO:0005634">
    <property type="term" value="C:nucleus"/>
    <property type="evidence" value="ECO:0007669"/>
    <property type="project" value="TreeGrafter"/>
</dbReference>
<name>A0A024RVU0_HYPJR</name>